<keyword evidence="4" id="KW-1185">Reference proteome</keyword>
<proteinExistence type="predicted"/>
<dbReference type="InterPro" id="IPR045851">
    <property type="entry name" value="AMP-bd_C_sf"/>
</dbReference>
<evidence type="ECO:0000313" key="3">
    <source>
        <dbReference type="EMBL" id="MFC5853618.1"/>
    </source>
</evidence>
<sequence length="507" mass="54879">MSGTLVSTLTWWARNIPDQLAIDFDGDVVTYRQLESWADGIAADLVAAGVGRGDRVALVGQNSLEWCAATLGALKLGAVVAPFNHRMVARELAGLLEDCEPTVVYGDDALRERLEEARREQPGVVLKSFQSDVRSLRDGTHAPVVPPVSDVSETAAIVYTSGTTGKPKGVIFTHATIAGEMHEWSLMEPVLPNGFRPLLVLPLFTAAGLVWGLFRTILHGGTLLLQPRFDPARALRVLADQKVTTFTGPPILFEQVAAQPGFAEADLTSLTTAHVGGARVPVDLLASWQRKGVSLRQIYGQTEIGGSATVMPRDEAMEHPEKCGWGGAFTRIRVVDPEGVDCPPGTPGQILLRGPGMMPGYWRNEEATRTTIVDGWLHTGDMGILDERGYLTFVDRMKDMIISGGLNISPTEIENVLQEMPGIEEVAVIAVEDAKFGETPAALIKADGPIDPADVVAHCNERMADYKVPRYVVLLDEALPRMASGKIAKRDLKATYADLPRTHGKVR</sequence>
<dbReference type="RefSeq" id="WP_381364162.1">
    <property type="nucleotide sequence ID" value="NZ_JBHSOA010000037.1"/>
</dbReference>
<accession>A0ABW1E136</accession>
<evidence type="ECO:0000259" key="1">
    <source>
        <dbReference type="Pfam" id="PF00501"/>
    </source>
</evidence>
<dbReference type="SUPFAM" id="SSF56801">
    <property type="entry name" value="Acetyl-CoA synthetase-like"/>
    <property type="match status" value="1"/>
</dbReference>
<dbReference type="Pfam" id="PF00501">
    <property type="entry name" value="AMP-binding"/>
    <property type="match status" value="1"/>
</dbReference>
<dbReference type="PANTHER" id="PTHR43767">
    <property type="entry name" value="LONG-CHAIN-FATTY-ACID--COA LIGASE"/>
    <property type="match status" value="1"/>
</dbReference>
<dbReference type="Proteomes" id="UP001596180">
    <property type="component" value="Unassembled WGS sequence"/>
</dbReference>
<reference evidence="4" key="1">
    <citation type="journal article" date="2019" name="Int. J. Syst. Evol. Microbiol.">
        <title>The Global Catalogue of Microorganisms (GCM) 10K type strain sequencing project: providing services to taxonomists for standard genome sequencing and annotation.</title>
        <authorList>
            <consortium name="The Broad Institute Genomics Platform"/>
            <consortium name="The Broad Institute Genome Sequencing Center for Infectious Disease"/>
            <person name="Wu L."/>
            <person name="Ma J."/>
        </authorList>
    </citation>
    <scope>NUCLEOTIDE SEQUENCE [LARGE SCALE GENOMIC DNA]</scope>
    <source>
        <strain evidence="4">JCM 10411</strain>
    </source>
</reference>
<dbReference type="EMBL" id="JBHSOA010000037">
    <property type="protein sequence ID" value="MFC5853618.1"/>
    <property type="molecule type" value="Genomic_DNA"/>
</dbReference>
<dbReference type="Pfam" id="PF13193">
    <property type="entry name" value="AMP-binding_C"/>
    <property type="match status" value="1"/>
</dbReference>
<dbReference type="InterPro" id="IPR050237">
    <property type="entry name" value="ATP-dep_AMP-bd_enzyme"/>
</dbReference>
<dbReference type="InterPro" id="IPR020845">
    <property type="entry name" value="AMP-binding_CS"/>
</dbReference>
<comment type="caution">
    <text evidence="3">The sequence shown here is derived from an EMBL/GenBank/DDBJ whole genome shotgun (WGS) entry which is preliminary data.</text>
</comment>
<dbReference type="PROSITE" id="PS00455">
    <property type="entry name" value="AMP_BINDING"/>
    <property type="match status" value="1"/>
</dbReference>
<organism evidence="3 4">
    <name type="scientific">Streptomyces chlorus</name>
    <dbReference type="NCBI Taxonomy" id="887452"/>
    <lineage>
        <taxon>Bacteria</taxon>
        <taxon>Bacillati</taxon>
        <taxon>Actinomycetota</taxon>
        <taxon>Actinomycetes</taxon>
        <taxon>Kitasatosporales</taxon>
        <taxon>Streptomycetaceae</taxon>
        <taxon>Streptomyces</taxon>
    </lineage>
</organism>
<feature type="domain" description="AMP-dependent synthetase/ligase" evidence="1">
    <location>
        <begin position="10"/>
        <end position="362"/>
    </location>
</feature>
<dbReference type="InterPro" id="IPR000873">
    <property type="entry name" value="AMP-dep_synth/lig_dom"/>
</dbReference>
<dbReference type="Gene3D" id="3.40.50.12780">
    <property type="entry name" value="N-terminal domain of ligase-like"/>
    <property type="match status" value="1"/>
</dbReference>
<protein>
    <submittedName>
        <fullName evidence="3">Class I adenylate-forming enzyme family protein</fullName>
    </submittedName>
</protein>
<dbReference type="InterPro" id="IPR042099">
    <property type="entry name" value="ANL_N_sf"/>
</dbReference>
<evidence type="ECO:0000259" key="2">
    <source>
        <dbReference type="Pfam" id="PF13193"/>
    </source>
</evidence>
<feature type="domain" description="AMP-binding enzyme C-terminal" evidence="2">
    <location>
        <begin position="412"/>
        <end position="486"/>
    </location>
</feature>
<evidence type="ECO:0000313" key="4">
    <source>
        <dbReference type="Proteomes" id="UP001596180"/>
    </source>
</evidence>
<dbReference type="InterPro" id="IPR025110">
    <property type="entry name" value="AMP-bd_C"/>
</dbReference>
<name>A0ABW1E136_9ACTN</name>
<dbReference type="Gene3D" id="3.30.300.30">
    <property type="match status" value="1"/>
</dbReference>
<gene>
    <name evidence="3" type="ORF">ACFPZI_17940</name>
</gene>
<dbReference type="PANTHER" id="PTHR43767:SF1">
    <property type="entry name" value="NONRIBOSOMAL PEPTIDE SYNTHASE PES1 (EUROFUNG)-RELATED"/>
    <property type="match status" value="1"/>
</dbReference>